<keyword evidence="4 5" id="KW-0472">Membrane</keyword>
<name>A0A916NXK7_9BACL</name>
<evidence type="ECO:0000313" key="7">
    <source>
        <dbReference type="Proteomes" id="UP000693672"/>
    </source>
</evidence>
<feature type="transmembrane region" description="Helical" evidence="5">
    <location>
        <begin position="188"/>
        <end position="209"/>
    </location>
</feature>
<dbReference type="PANTHER" id="PTHR10361:SF28">
    <property type="entry name" value="P3 PROTEIN-RELATED"/>
    <property type="match status" value="1"/>
</dbReference>
<keyword evidence="7" id="KW-1185">Reference proteome</keyword>
<proteinExistence type="predicted"/>
<gene>
    <name evidence="6" type="ORF">PAESOLCIP111_03032</name>
</gene>
<feature type="transmembrane region" description="Helical" evidence="5">
    <location>
        <begin position="31"/>
        <end position="56"/>
    </location>
</feature>
<evidence type="ECO:0000313" key="6">
    <source>
        <dbReference type="EMBL" id="CAG7628709.1"/>
    </source>
</evidence>
<dbReference type="GO" id="GO:0016020">
    <property type="term" value="C:membrane"/>
    <property type="evidence" value="ECO:0007669"/>
    <property type="project" value="UniProtKB-SubCell"/>
</dbReference>
<evidence type="ECO:0008006" key="8">
    <source>
        <dbReference type="Google" id="ProtNLM"/>
    </source>
</evidence>
<evidence type="ECO:0000256" key="2">
    <source>
        <dbReference type="ARBA" id="ARBA00022692"/>
    </source>
</evidence>
<dbReference type="InterPro" id="IPR002657">
    <property type="entry name" value="BilAc:Na_symport/Acr3"/>
</dbReference>
<feature type="transmembrane region" description="Helical" evidence="5">
    <location>
        <begin position="62"/>
        <end position="83"/>
    </location>
</feature>
<feature type="transmembrane region" description="Helical" evidence="5">
    <location>
        <begin position="154"/>
        <end position="176"/>
    </location>
</feature>
<keyword evidence="3 5" id="KW-1133">Transmembrane helix</keyword>
<keyword evidence="2 5" id="KW-0812">Transmembrane</keyword>
<reference evidence="6" key="1">
    <citation type="submission" date="2021-06" db="EMBL/GenBank/DDBJ databases">
        <authorList>
            <person name="Criscuolo A."/>
        </authorList>
    </citation>
    <scope>NUCLEOTIDE SEQUENCE</scope>
    <source>
        <strain evidence="6">CIP111600</strain>
    </source>
</reference>
<evidence type="ECO:0000256" key="3">
    <source>
        <dbReference type="ARBA" id="ARBA00022989"/>
    </source>
</evidence>
<dbReference type="Pfam" id="PF01758">
    <property type="entry name" value="SBF"/>
    <property type="match status" value="1"/>
</dbReference>
<dbReference type="PANTHER" id="PTHR10361">
    <property type="entry name" value="SODIUM-BILE ACID COTRANSPORTER"/>
    <property type="match status" value="1"/>
</dbReference>
<feature type="transmembrane region" description="Helical" evidence="5">
    <location>
        <begin position="104"/>
        <end position="122"/>
    </location>
</feature>
<organism evidence="6 7">
    <name type="scientific">Paenibacillus solanacearum</name>
    <dbReference type="NCBI Taxonomy" id="2048548"/>
    <lineage>
        <taxon>Bacteria</taxon>
        <taxon>Bacillati</taxon>
        <taxon>Bacillota</taxon>
        <taxon>Bacilli</taxon>
        <taxon>Bacillales</taxon>
        <taxon>Paenibacillaceae</taxon>
        <taxon>Paenibacillus</taxon>
    </lineage>
</organism>
<feature type="transmembrane region" description="Helical" evidence="5">
    <location>
        <begin position="230"/>
        <end position="251"/>
    </location>
</feature>
<comment type="caution">
    <text evidence="6">The sequence shown here is derived from an EMBL/GenBank/DDBJ whole genome shotgun (WGS) entry which is preliminary data.</text>
</comment>
<dbReference type="InterPro" id="IPR004710">
    <property type="entry name" value="Bilac:Na_transpt"/>
</dbReference>
<dbReference type="Proteomes" id="UP000693672">
    <property type="component" value="Unassembled WGS sequence"/>
</dbReference>
<comment type="subcellular location">
    <subcellularLocation>
        <location evidence="1">Membrane</location>
        <topology evidence="1">Multi-pass membrane protein</topology>
    </subcellularLocation>
</comment>
<sequence length="351" mass="37606">MQHYTRYYVSRNQNKTTAVRRLSRGCRLGSYTMRIATIVIARLMPAWIIVFAAAGVFFSERFVRWGSATGPALGLVLFLMGLTMDRSRLGGLLKHPKIPLLGSLGKWLIGAAVSVAVGLLFFGFSEFYYGIVMAGIVPSGTSANLNALIGRGDLALSITMSAFDTLVGPLLTPLLAKWLIGSAVHFDFWSFLWKMMKIVFLPLMTGMVLQRFVPRAGLAMKPYASILSALSLYVVVIGVAAGGSGSLLQHASVLPKLFAAVSLQIVLQMAAGYAYAVWIGCGDAECRSMLFEVGICNTALSTVLANDAFGPLAGLASMANMVCNLTLGSLAAVILSSVPLRTPRHRQTVLS</sequence>
<feature type="transmembrane region" description="Helical" evidence="5">
    <location>
        <begin position="128"/>
        <end position="147"/>
    </location>
</feature>
<protein>
    <recommendedName>
        <fullName evidence="8">Bile acid:sodium symporter family protein</fullName>
    </recommendedName>
</protein>
<accession>A0A916NXK7</accession>
<evidence type="ECO:0000256" key="1">
    <source>
        <dbReference type="ARBA" id="ARBA00004141"/>
    </source>
</evidence>
<evidence type="ECO:0000256" key="4">
    <source>
        <dbReference type="ARBA" id="ARBA00023136"/>
    </source>
</evidence>
<evidence type="ECO:0000256" key="5">
    <source>
        <dbReference type="SAM" id="Phobius"/>
    </source>
</evidence>
<feature type="transmembrane region" description="Helical" evidence="5">
    <location>
        <begin position="257"/>
        <end position="278"/>
    </location>
</feature>
<dbReference type="AlphaFoldDB" id="A0A916NXK7"/>
<dbReference type="EMBL" id="CAJVAS010000012">
    <property type="protein sequence ID" value="CAG7628709.1"/>
    <property type="molecule type" value="Genomic_DNA"/>
</dbReference>